<keyword evidence="2" id="KW-0378">Hydrolase</keyword>
<dbReference type="InterPro" id="IPR002018">
    <property type="entry name" value="CarbesteraseB"/>
</dbReference>
<dbReference type="Gene3D" id="3.40.50.1820">
    <property type="entry name" value="alpha/beta hydrolase"/>
    <property type="match status" value="1"/>
</dbReference>
<organism evidence="4 5">
    <name type="scientific">Rhodococcus gannanensis</name>
    <dbReference type="NCBI Taxonomy" id="1960308"/>
    <lineage>
        <taxon>Bacteria</taxon>
        <taxon>Bacillati</taxon>
        <taxon>Actinomycetota</taxon>
        <taxon>Actinomycetes</taxon>
        <taxon>Mycobacteriales</taxon>
        <taxon>Nocardiaceae</taxon>
        <taxon>Rhodococcus</taxon>
    </lineage>
</organism>
<dbReference type="InterPro" id="IPR050309">
    <property type="entry name" value="Type-B_Carboxylest/Lipase"/>
</dbReference>
<name>A0ABW4P0V3_9NOCA</name>
<dbReference type="EMBL" id="JBHUFB010000001">
    <property type="protein sequence ID" value="MFD1810610.1"/>
    <property type="molecule type" value="Genomic_DNA"/>
</dbReference>
<dbReference type="SUPFAM" id="SSF53474">
    <property type="entry name" value="alpha/beta-Hydrolases"/>
    <property type="match status" value="1"/>
</dbReference>
<evidence type="ECO:0000259" key="3">
    <source>
        <dbReference type="Pfam" id="PF00135"/>
    </source>
</evidence>
<dbReference type="Pfam" id="PF00135">
    <property type="entry name" value="COesterase"/>
    <property type="match status" value="1"/>
</dbReference>
<dbReference type="InterPro" id="IPR029058">
    <property type="entry name" value="AB_hydrolase_fold"/>
</dbReference>
<proteinExistence type="inferred from homology"/>
<dbReference type="InterPro" id="IPR000997">
    <property type="entry name" value="Cholinesterase"/>
</dbReference>
<dbReference type="RefSeq" id="WP_378483173.1">
    <property type="nucleotide sequence ID" value="NZ_JBHUFB010000001.1"/>
</dbReference>
<evidence type="ECO:0000313" key="5">
    <source>
        <dbReference type="Proteomes" id="UP001597286"/>
    </source>
</evidence>
<comment type="similarity">
    <text evidence="1">Belongs to the type-B carboxylesterase/lipase family.</text>
</comment>
<sequence length="517" mass="55860">MTPHSPAAASHRADAPIFETVHGPVRGTTDGAVRSWKGIRYAEAPTGDLRYRAPRSPARWTDVLDCTDFGPCAPQTRIAAIKLGTDARTDEDCLSLNVWAPAEAEGLPVLVWIHGGAYFRGASRQPLYDGRALAAGGAVIVTVNYRIGVFGFVDFSSLDDSVDSNVALRDMVAALEWVRDNISAVGGDPGRVTLFGESAGGGAVTTLMTVPAARGLFHHAIAESSPATSVYNSERGATVARRFLEVLGGSGDPNRLRSASVDELVAASDELFARVPEEYPGTLAFAPIVDGEFLPDYPLDVFRRGEANPVPLLIGTNRDESSLFRLMKSPLMPLDPEVIRSMFSEIAAEHPDVEPPDEPHIESVYAGLGKVGDSLALTRDFAFRLPALWIAEAHSAIAPTWLYRFDYATPMLDVLRIGATHGVELPYVFGNIAHHPKDVTYLLGGLSTGRRISARMRHRWVAFATSGRPEGPDGEPEWASYDVAGRATLVIDKHDRAVPDLDRAVRLAWGDDVIAFT</sequence>
<protein>
    <submittedName>
        <fullName evidence="4">Carboxylesterase/lipase family protein</fullName>
    </submittedName>
</protein>
<dbReference type="Proteomes" id="UP001597286">
    <property type="component" value="Unassembled WGS sequence"/>
</dbReference>
<accession>A0ABW4P0V3</accession>
<dbReference type="PRINTS" id="PR00878">
    <property type="entry name" value="CHOLNESTRASE"/>
</dbReference>
<evidence type="ECO:0000256" key="1">
    <source>
        <dbReference type="ARBA" id="ARBA00005964"/>
    </source>
</evidence>
<reference evidence="5" key="1">
    <citation type="journal article" date="2019" name="Int. J. Syst. Evol. Microbiol.">
        <title>The Global Catalogue of Microorganisms (GCM) 10K type strain sequencing project: providing services to taxonomists for standard genome sequencing and annotation.</title>
        <authorList>
            <consortium name="The Broad Institute Genomics Platform"/>
            <consortium name="The Broad Institute Genome Sequencing Center for Infectious Disease"/>
            <person name="Wu L."/>
            <person name="Ma J."/>
        </authorList>
    </citation>
    <scope>NUCLEOTIDE SEQUENCE [LARGE SCALE GENOMIC DNA]</scope>
    <source>
        <strain evidence="5">DT72</strain>
    </source>
</reference>
<evidence type="ECO:0000256" key="2">
    <source>
        <dbReference type="ARBA" id="ARBA00022801"/>
    </source>
</evidence>
<feature type="domain" description="Carboxylesterase type B" evidence="3">
    <location>
        <begin position="15"/>
        <end position="496"/>
    </location>
</feature>
<keyword evidence="5" id="KW-1185">Reference proteome</keyword>
<evidence type="ECO:0000313" key="4">
    <source>
        <dbReference type="EMBL" id="MFD1810610.1"/>
    </source>
</evidence>
<dbReference type="PANTHER" id="PTHR11559">
    <property type="entry name" value="CARBOXYLESTERASE"/>
    <property type="match status" value="1"/>
</dbReference>
<gene>
    <name evidence="4" type="ORF">ACFSJG_00125</name>
</gene>
<comment type="caution">
    <text evidence="4">The sequence shown here is derived from an EMBL/GenBank/DDBJ whole genome shotgun (WGS) entry which is preliminary data.</text>
</comment>